<keyword evidence="6 7" id="KW-0472">Membrane</keyword>
<gene>
    <name evidence="8" type="ORF">KSV97_03005</name>
    <name evidence="9" type="ORF">KSW06_03185</name>
</gene>
<feature type="transmembrane region" description="Helical" evidence="7">
    <location>
        <begin position="163"/>
        <end position="186"/>
    </location>
</feature>
<sequence>MTKNMTEGHPLKLIMMFALPLLLGNIFQQTYNIVDTAIVGQTLGANALAAVGSTTSVQFLVLGFCIGICCGFGIPIAQSFGGNNLSKMRDFIYHSIILTIIIGALLTIGCCLLCMTIIHILQIPQEIASRSYIYLLIIFIGLLCTLLYNLCSSILRAVGDSRTPFLFLAFSACLNIVLDLFCIIILKLDVAGAALATIVSQGISGILCLILIKKRFTVLHIEKENKVIKSSIVKNLLGMGLPMGLQYSITAIGSMVMQGANNSLGATYMSAFAAAAKIKQLAICPFDALATAASTFASQNYGAKKYDRIKKGVIQTVVVGIIYGVIVGILLILFGRIFSMLFISSKYSAVLDASAKYITYMGYFYWVLSILNVCRQTTQGIGYSGLAIFSGVIEMIARCFVSLVFVPIAGYTAICCADQTAWIVAALYCVFTFSYCFKKIQEE</sequence>
<dbReference type="RefSeq" id="WP_217747207.1">
    <property type="nucleotide sequence ID" value="NZ_JAHOEB010000013.1"/>
</dbReference>
<evidence type="ECO:0000313" key="8">
    <source>
        <dbReference type="EMBL" id="MBV3382211.1"/>
    </source>
</evidence>
<dbReference type="NCBIfam" id="TIGR00797">
    <property type="entry name" value="matE"/>
    <property type="match status" value="1"/>
</dbReference>
<dbReference type="EMBL" id="JAHOEF010000012">
    <property type="protein sequence ID" value="MBV3382211.1"/>
    <property type="molecule type" value="Genomic_DNA"/>
</dbReference>
<evidence type="ECO:0000256" key="4">
    <source>
        <dbReference type="ARBA" id="ARBA00022692"/>
    </source>
</evidence>
<feature type="transmembrane region" description="Helical" evidence="7">
    <location>
        <begin position="192"/>
        <end position="212"/>
    </location>
</feature>
<feature type="transmembrane region" description="Helical" evidence="7">
    <location>
        <begin position="357"/>
        <end position="374"/>
    </location>
</feature>
<feature type="transmembrane region" description="Helical" evidence="7">
    <location>
        <begin position="386"/>
        <end position="414"/>
    </location>
</feature>
<accession>A0AAW4MWP5</accession>
<name>A0AAW4MWP5_9FIRM</name>
<keyword evidence="2" id="KW-0813">Transport</keyword>
<proteinExistence type="predicted"/>
<dbReference type="PANTHER" id="PTHR43549">
    <property type="entry name" value="MULTIDRUG RESISTANCE PROTEIN YPNP-RELATED"/>
    <property type="match status" value="1"/>
</dbReference>
<feature type="transmembrane region" description="Helical" evidence="7">
    <location>
        <begin position="313"/>
        <end position="337"/>
    </location>
</feature>
<keyword evidence="11" id="KW-1185">Reference proteome</keyword>
<comment type="subcellular location">
    <subcellularLocation>
        <location evidence="1">Cell membrane</location>
        <topology evidence="1">Multi-pass membrane protein</topology>
    </subcellularLocation>
</comment>
<keyword evidence="4 7" id="KW-0812">Transmembrane</keyword>
<evidence type="ECO:0000313" key="10">
    <source>
        <dbReference type="Proteomes" id="UP001196408"/>
    </source>
</evidence>
<evidence type="ECO:0000313" key="9">
    <source>
        <dbReference type="EMBL" id="MBV3392269.1"/>
    </source>
</evidence>
<dbReference type="PANTHER" id="PTHR43549:SF3">
    <property type="entry name" value="MULTIDRUG RESISTANCE PROTEIN YPNP-RELATED"/>
    <property type="match status" value="1"/>
</dbReference>
<feature type="transmembrane region" description="Helical" evidence="7">
    <location>
        <begin position="420"/>
        <end position="437"/>
    </location>
</feature>
<dbReference type="InterPro" id="IPR002528">
    <property type="entry name" value="MATE_fam"/>
</dbReference>
<dbReference type="Proteomes" id="UP001197492">
    <property type="component" value="Unassembled WGS sequence"/>
</dbReference>
<dbReference type="InterPro" id="IPR052031">
    <property type="entry name" value="Membrane_Transporter-Flippase"/>
</dbReference>
<reference evidence="8 11" key="1">
    <citation type="submission" date="2021-06" db="EMBL/GenBank/DDBJ databases">
        <title>Collection of gut derived symbiotic bacterial strains cultured from healthy donors.</title>
        <authorList>
            <person name="Lin H."/>
            <person name="Littmann E."/>
            <person name="Pamer E.G."/>
        </authorList>
    </citation>
    <scope>NUCLEOTIDE SEQUENCE</scope>
    <source>
        <strain evidence="9 11">MSK.21.70</strain>
        <strain evidence="8">MSK.21.82</strain>
    </source>
</reference>
<dbReference type="GO" id="GO:0042910">
    <property type="term" value="F:xenobiotic transmembrane transporter activity"/>
    <property type="evidence" value="ECO:0007669"/>
    <property type="project" value="InterPro"/>
</dbReference>
<evidence type="ECO:0000256" key="5">
    <source>
        <dbReference type="ARBA" id="ARBA00022989"/>
    </source>
</evidence>
<dbReference type="PIRSF" id="PIRSF006603">
    <property type="entry name" value="DinF"/>
    <property type="match status" value="1"/>
</dbReference>
<protein>
    <submittedName>
        <fullName evidence="8">MATE family efflux transporter</fullName>
    </submittedName>
</protein>
<evidence type="ECO:0000256" key="2">
    <source>
        <dbReference type="ARBA" id="ARBA00022448"/>
    </source>
</evidence>
<comment type="caution">
    <text evidence="8">The sequence shown here is derived from an EMBL/GenBank/DDBJ whole genome shotgun (WGS) entry which is preliminary data.</text>
</comment>
<dbReference type="GO" id="GO:0005886">
    <property type="term" value="C:plasma membrane"/>
    <property type="evidence" value="ECO:0007669"/>
    <property type="project" value="UniProtKB-SubCell"/>
</dbReference>
<dbReference type="Proteomes" id="UP001196408">
    <property type="component" value="Unassembled WGS sequence"/>
</dbReference>
<dbReference type="EMBL" id="JAHOEL010000013">
    <property type="protein sequence ID" value="MBV3392269.1"/>
    <property type="molecule type" value="Genomic_DNA"/>
</dbReference>
<evidence type="ECO:0000313" key="11">
    <source>
        <dbReference type="Proteomes" id="UP001197492"/>
    </source>
</evidence>
<dbReference type="InterPro" id="IPR048279">
    <property type="entry name" value="MdtK-like"/>
</dbReference>
<keyword evidence="3" id="KW-1003">Cell membrane</keyword>
<organism evidence="8 10">
    <name type="scientific">Catenibacterium mitsuokai</name>
    <dbReference type="NCBI Taxonomy" id="100886"/>
    <lineage>
        <taxon>Bacteria</taxon>
        <taxon>Bacillati</taxon>
        <taxon>Bacillota</taxon>
        <taxon>Erysipelotrichia</taxon>
        <taxon>Erysipelotrichales</taxon>
        <taxon>Coprobacillaceae</taxon>
        <taxon>Catenibacterium</taxon>
    </lineage>
</organism>
<evidence type="ECO:0000256" key="6">
    <source>
        <dbReference type="ARBA" id="ARBA00023136"/>
    </source>
</evidence>
<dbReference type="CDD" id="cd13138">
    <property type="entry name" value="MATE_yoeA_like"/>
    <property type="match status" value="1"/>
</dbReference>
<dbReference type="AlphaFoldDB" id="A0AAW4MWP5"/>
<feature type="transmembrane region" description="Helical" evidence="7">
    <location>
        <begin position="132"/>
        <end position="151"/>
    </location>
</feature>
<keyword evidence="5 7" id="KW-1133">Transmembrane helix</keyword>
<evidence type="ECO:0000256" key="3">
    <source>
        <dbReference type="ARBA" id="ARBA00022475"/>
    </source>
</evidence>
<dbReference type="GO" id="GO:0015297">
    <property type="term" value="F:antiporter activity"/>
    <property type="evidence" value="ECO:0007669"/>
    <property type="project" value="InterPro"/>
</dbReference>
<evidence type="ECO:0000256" key="7">
    <source>
        <dbReference type="SAM" id="Phobius"/>
    </source>
</evidence>
<dbReference type="Pfam" id="PF01554">
    <property type="entry name" value="MatE"/>
    <property type="match status" value="2"/>
</dbReference>
<feature type="transmembrane region" description="Helical" evidence="7">
    <location>
        <begin position="92"/>
        <end position="120"/>
    </location>
</feature>
<evidence type="ECO:0000256" key="1">
    <source>
        <dbReference type="ARBA" id="ARBA00004651"/>
    </source>
</evidence>
<feature type="transmembrane region" description="Helical" evidence="7">
    <location>
        <begin position="59"/>
        <end position="80"/>
    </location>
</feature>